<organism evidence="1 2">
    <name type="scientific">Bifidobacterium cuniculi</name>
    <dbReference type="NCBI Taxonomy" id="1688"/>
    <lineage>
        <taxon>Bacteria</taxon>
        <taxon>Bacillati</taxon>
        <taxon>Actinomycetota</taxon>
        <taxon>Actinomycetes</taxon>
        <taxon>Bifidobacteriales</taxon>
        <taxon>Bifidobacteriaceae</taxon>
        <taxon>Bifidobacterium</taxon>
    </lineage>
</organism>
<proteinExistence type="predicted"/>
<dbReference type="RefSeq" id="WP_033516299.1">
    <property type="nucleotide sequence ID" value="NZ_JGYV01000001.1"/>
</dbReference>
<comment type="caution">
    <text evidence="1">The sequence shown here is derived from an EMBL/GenBank/DDBJ whole genome shotgun (WGS) entry which is preliminary data.</text>
</comment>
<evidence type="ECO:0000313" key="1">
    <source>
        <dbReference type="EMBL" id="KFI65897.1"/>
    </source>
</evidence>
<accession>A0A087B4E7</accession>
<gene>
    <name evidence="1" type="ORF">BCUN_0395</name>
</gene>
<keyword evidence="2" id="KW-1185">Reference proteome</keyword>
<name>A0A087B4E7_9BIFI</name>
<dbReference type="AlphaFoldDB" id="A0A087B4E7"/>
<evidence type="ECO:0000313" key="2">
    <source>
        <dbReference type="Proteomes" id="UP000029067"/>
    </source>
</evidence>
<dbReference type="Proteomes" id="UP000029067">
    <property type="component" value="Unassembled WGS sequence"/>
</dbReference>
<protein>
    <submittedName>
        <fullName evidence="1">Gp8</fullName>
    </submittedName>
</protein>
<reference evidence="1 2" key="1">
    <citation type="submission" date="2014-03" db="EMBL/GenBank/DDBJ databases">
        <title>Genomics of Bifidobacteria.</title>
        <authorList>
            <person name="Ventura M."/>
            <person name="Milani C."/>
            <person name="Lugli G.A."/>
        </authorList>
    </citation>
    <scope>NUCLEOTIDE SEQUENCE [LARGE SCALE GENOMIC DNA]</scope>
    <source>
        <strain evidence="1 2">LMG 10738</strain>
    </source>
</reference>
<sequence length="174" mass="18807">MTIPDMDDGHKVDETWWRKAAQATIRRYCGWHVAPSIEQTLRLDSYGGRRLLLPSKHVTAVASVVADGVDITARTHWSQAGILQTDAGTLLPDMPGGVQVTLTHGYEPEEAPDVIMLLETIARRARAQGLIASQSVNGASVSYLTAGGAPLSIPLLGIEQQLLDPYRLNWGVVG</sequence>
<dbReference type="OrthoDB" id="3838020at2"/>
<dbReference type="eggNOG" id="ENOG502ZJCX">
    <property type="taxonomic scope" value="Bacteria"/>
</dbReference>
<dbReference type="STRING" id="1688.BCUN_0395"/>
<dbReference type="EMBL" id="JGYV01000001">
    <property type="protein sequence ID" value="KFI65897.1"/>
    <property type="molecule type" value="Genomic_DNA"/>
</dbReference>